<dbReference type="OrthoDB" id="1888931at2759"/>
<dbReference type="PANTHER" id="PTHR42879">
    <property type="entry name" value="3-OXOACYL-(ACYL-CARRIER-PROTEIN) REDUCTASE"/>
    <property type="match status" value="1"/>
</dbReference>
<gene>
    <name evidence="5" type="ORF">FIBSPDRAFT_909983</name>
</gene>
<evidence type="ECO:0000313" key="6">
    <source>
        <dbReference type="Proteomes" id="UP000076532"/>
    </source>
</evidence>
<dbReference type="PROSITE" id="PS00061">
    <property type="entry name" value="ADH_SHORT"/>
    <property type="match status" value="1"/>
</dbReference>
<evidence type="ECO:0000256" key="4">
    <source>
        <dbReference type="ARBA" id="ARBA00048508"/>
    </source>
</evidence>
<keyword evidence="3" id="KW-0521">NADP</keyword>
<dbReference type="STRING" id="436010.A0A166MRN8"/>
<dbReference type="SUPFAM" id="SSF51735">
    <property type="entry name" value="NAD(P)-binding Rossmann-fold domains"/>
    <property type="match status" value="1"/>
</dbReference>
<dbReference type="EC" id="1.1.1.100" evidence="2"/>
<keyword evidence="6" id="KW-1185">Reference proteome</keyword>
<dbReference type="GO" id="GO:0004316">
    <property type="term" value="F:3-oxoacyl-[acyl-carrier-protein] reductase (NADPH) activity"/>
    <property type="evidence" value="ECO:0007669"/>
    <property type="project" value="UniProtKB-EC"/>
</dbReference>
<dbReference type="EMBL" id="KV417527">
    <property type="protein sequence ID" value="KZP24243.1"/>
    <property type="molecule type" value="Genomic_DNA"/>
</dbReference>
<evidence type="ECO:0000313" key="5">
    <source>
        <dbReference type="EMBL" id="KZP24243.1"/>
    </source>
</evidence>
<dbReference type="Gene3D" id="3.40.50.720">
    <property type="entry name" value="NAD(P)-binding Rossmann-like Domain"/>
    <property type="match status" value="1"/>
</dbReference>
<dbReference type="InterPro" id="IPR020904">
    <property type="entry name" value="Sc_DH/Rdtase_CS"/>
</dbReference>
<evidence type="ECO:0000256" key="2">
    <source>
        <dbReference type="ARBA" id="ARBA00012948"/>
    </source>
</evidence>
<evidence type="ECO:0000256" key="3">
    <source>
        <dbReference type="ARBA" id="ARBA00022857"/>
    </source>
</evidence>
<dbReference type="AlphaFoldDB" id="A0A166MRN8"/>
<dbReference type="PRINTS" id="PR00080">
    <property type="entry name" value="SDRFAMILY"/>
</dbReference>
<dbReference type="GO" id="GO:0032787">
    <property type="term" value="P:monocarboxylic acid metabolic process"/>
    <property type="evidence" value="ECO:0007669"/>
    <property type="project" value="UniProtKB-ARBA"/>
</dbReference>
<dbReference type="InterPro" id="IPR036291">
    <property type="entry name" value="NAD(P)-bd_dom_sf"/>
</dbReference>
<protein>
    <recommendedName>
        <fullName evidence="2">3-oxoacyl-[acyl-carrier-protein] reductase</fullName>
        <ecNumber evidence="2">1.1.1.100</ecNumber>
    </recommendedName>
</protein>
<sequence>MPNGVVIGGIGKATARALASRGCSIAVHYNSAERSAAELVDALTQIGVKAISFKADLTNYENVRALHADVVVRMGHPDVLFNNAGLTGSAIGMKGNIADVGVEEFEHIWRANTGSHYLVRSSCNSHSTVHPAHGAQKYGRIIFCSSVAAGTGGVIGPHYASSKSAMHDLVHWLAARYAKDGIVSPTSCSCLRFVAPLATYTCTAMMSESEELKQKIPVGRFGQPAEIASVVELLGLNAYMTSKIIVADRGWTATGF</sequence>
<dbReference type="PANTHER" id="PTHR42879:SF2">
    <property type="entry name" value="3-OXOACYL-[ACYL-CARRIER-PROTEIN] REDUCTASE FABG"/>
    <property type="match status" value="1"/>
</dbReference>
<dbReference type="Pfam" id="PF13561">
    <property type="entry name" value="adh_short_C2"/>
    <property type="match status" value="1"/>
</dbReference>
<dbReference type="CDD" id="cd05233">
    <property type="entry name" value="SDR_c"/>
    <property type="match status" value="1"/>
</dbReference>
<evidence type="ECO:0000256" key="1">
    <source>
        <dbReference type="ARBA" id="ARBA00006484"/>
    </source>
</evidence>
<organism evidence="5 6">
    <name type="scientific">Athelia psychrophila</name>
    <dbReference type="NCBI Taxonomy" id="1759441"/>
    <lineage>
        <taxon>Eukaryota</taxon>
        <taxon>Fungi</taxon>
        <taxon>Dikarya</taxon>
        <taxon>Basidiomycota</taxon>
        <taxon>Agaricomycotina</taxon>
        <taxon>Agaricomycetes</taxon>
        <taxon>Agaricomycetidae</taxon>
        <taxon>Atheliales</taxon>
        <taxon>Atheliaceae</taxon>
        <taxon>Athelia</taxon>
    </lineage>
</organism>
<proteinExistence type="inferred from homology"/>
<dbReference type="InterPro" id="IPR050259">
    <property type="entry name" value="SDR"/>
</dbReference>
<comment type="catalytic activity">
    <reaction evidence="4">
        <text>a (3R)-hydroxyacyl-[ACP] + NADP(+) = a 3-oxoacyl-[ACP] + NADPH + H(+)</text>
        <dbReference type="Rhea" id="RHEA:17397"/>
        <dbReference type="Rhea" id="RHEA-COMP:9916"/>
        <dbReference type="Rhea" id="RHEA-COMP:9945"/>
        <dbReference type="ChEBI" id="CHEBI:15378"/>
        <dbReference type="ChEBI" id="CHEBI:57783"/>
        <dbReference type="ChEBI" id="CHEBI:58349"/>
        <dbReference type="ChEBI" id="CHEBI:78776"/>
        <dbReference type="ChEBI" id="CHEBI:78827"/>
        <dbReference type="EC" id="1.1.1.100"/>
    </reaction>
</comment>
<dbReference type="Proteomes" id="UP000076532">
    <property type="component" value="Unassembled WGS sequence"/>
</dbReference>
<dbReference type="PRINTS" id="PR00081">
    <property type="entry name" value="GDHRDH"/>
</dbReference>
<dbReference type="InterPro" id="IPR002347">
    <property type="entry name" value="SDR_fam"/>
</dbReference>
<comment type="similarity">
    <text evidence="1">Belongs to the short-chain dehydrogenases/reductases (SDR) family.</text>
</comment>
<reference evidence="5 6" key="1">
    <citation type="journal article" date="2016" name="Mol. Biol. Evol.">
        <title>Comparative Genomics of Early-Diverging Mushroom-Forming Fungi Provides Insights into the Origins of Lignocellulose Decay Capabilities.</title>
        <authorList>
            <person name="Nagy L.G."/>
            <person name="Riley R."/>
            <person name="Tritt A."/>
            <person name="Adam C."/>
            <person name="Daum C."/>
            <person name="Floudas D."/>
            <person name="Sun H."/>
            <person name="Yadav J.S."/>
            <person name="Pangilinan J."/>
            <person name="Larsson K.H."/>
            <person name="Matsuura K."/>
            <person name="Barry K."/>
            <person name="Labutti K."/>
            <person name="Kuo R."/>
            <person name="Ohm R.A."/>
            <person name="Bhattacharya S.S."/>
            <person name="Shirouzu T."/>
            <person name="Yoshinaga Y."/>
            <person name="Martin F.M."/>
            <person name="Grigoriev I.V."/>
            <person name="Hibbett D.S."/>
        </authorList>
    </citation>
    <scope>NUCLEOTIDE SEQUENCE [LARGE SCALE GENOMIC DNA]</scope>
    <source>
        <strain evidence="5 6">CBS 109695</strain>
    </source>
</reference>
<accession>A0A166MRN8</accession>
<name>A0A166MRN8_9AGAM</name>